<evidence type="ECO:0000256" key="7">
    <source>
        <dbReference type="SAM" id="Phobius"/>
    </source>
</evidence>
<dbReference type="Proteomes" id="UP000192927">
    <property type="component" value="Unassembled WGS sequence"/>
</dbReference>
<accession>A0A1W5CZ05</accession>
<dbReference type="GO" id="GO:0016020">
    <property type="term" value="C:membrane"/>
    <property type="evidence" value="ECO:0007669"/>
    <property type="project" value="UniProtKB-SubCell"/>
</dbReference>
<evidence type="ECO:0000256" key="5">
    <source>
        <dbReference type="SAM" id="Coils"/>
    </source>
</evidence>
<dbReference type="AlphaFoldDB" id="A0A1W5CZ05"/>
<feature type="compositionally biased region" description="Polar residues" evidence="6">
    <location>
        <begin position="578"/>
        <end position="590"/>
    </location>
</feature>
<dbReference type="InterPro" id="IPR046347">
    <property type="entry name" value="bZIP_sf"/>
</dbReference>
<evidence type="ECO:0000256" key="3">
    <source>
        <dbReference type="ARBA" id="ARBA00022989"/>
    </source>
</evidence>
<protein>
    <submittedName>
        <fullName evidence="8">Mfs monosaccharide</fullName>
    </submittedName>
</protein>
<reference evidence="9" key="1">
    <citation type="submission" date="2017-03" db="EMBL/GenBank/DDBJ databases">
        <authorList>
            <person name="Sharma R."/>
            <person name="Thines M."/>
        </authorList>
    </citation>
    <scope>NUCLEOTIDE SEQUENCE [LARGE SCALE GENOMIC DNA]</scope>
</reference>
<keyword evidence="3 7" id="KW-1133">Transmembrane helix</keyword>
<dbReference type="CDD" id="cd14688">
    <property type="entry name" value="bZIP_YAP"/>
    <property type="match status" value="1"/>
</dbReference>
<feature type="region of interest" description="Disordered" evidence="6">
    <location>
        <begin position="576"/>
        <end position="608"/>
    </location>
</feature>
<proteinExistence type="predicted"/>
<dbReference type="Gene3D" id="1.20.5.170">
    <property type="match status" value="1"/>
</dbReference>
<comment type="subcellular location">
    <subcellularLocation>
        <location evidence="1">Membrane</location>
    </subcellularLocation>
</comment>
<dbReference type="SUPFAM" id="SSF57959">
    <property type="entry name" value="Leucine zipper domain"/>
    <property type="match status" value="1"/>
</dbReference>
<feature type="transmembrane region" description="Helical" evidence="7">
    <location>
        <begin position="74"/>
        <end position="95"/>
    </location>
</feature>
<keyword evidence="4 7" id="KW-0472">Membrane</keyword>
<evidence type="ECO:0000313" key="8">
    <source>
        <dbReference type="EMBL" id="SLM36113.1"/>
    </source>
</evidence>
<dbReference type="GO" id="GO:0003700">
    <property type="term" value="F:DNA-binding transcription factor activity"/>
    <property type="evidence" value="ECO:0007669"/>
    <property type="project" value="InterPro"/>
</dbReference>
<evidence type="ECO:0000256" key="2">
    <source>
        <dbReference type="ARBA" id="ARBA00022692"/>
    </source>
</evidence>
<feature type="compositionally biased region" description="Polar residues" evidence="6">
    <location>
        <begin position="491"/>
        <end position="508"/>
    </location>
</feature>
<feature type="region of interest" description="Disordered" evidence="6">
    <location>
        <begin position="480"/>
        <end position="508"/>
    </location>
</feature>
<keyword evidence="9" id="KW-1185">Reference proteome</keyword>
<dbReference type="SUPFAM" id="SSF103473">
    <property type="entry name" value="MFS general substrate transporter"/>
    <property type="match status" value="1"/>
</dbReference>
<organism evidence="8 9">
    <name type="scientific">Lasallia pustulata</name>
    <dbReference type="NCBI Taxonomy" id="136370"/>
    <lineage>
        <taxon>Eukaryota</taxon>
        <taxon>Fungi</taxon>
        <taxon>Dikarya</taxon>
        <taxon>Ascomycota</taxon>
        <taxon>Pezizomycotina</taxon>
        <taxon>Lecanoromycetes</taxon>
        <taxon>OSLEUM clade</taxon>
        <taxon>Umbilicariomycetidae</taxon>
        <taxon>Umbilicariales</taxon>
        <taxon>Umbilicariaceae</taxon>
        <taxon>Lasallia</taxon>
    </lineage>
</organism>
<feature type="transmembrane region" description="Helical" evidence="7">
    <location>
        <begin position="44"/>
        <end position="65"/>
    </location>
</feature>
<name>A0A1W5CZ05_9LECA</name>
<dbReference type="InterPro" id="IPR005828">
    <property type="entry name" value="MFS_sugar_transport-like"/>
</dbReference>
<evidence type="ECO:0000256" key="6">
    <source>
        <dbReference type="SAM" id="MobiDB-lite"/>
    </source>
</evidence>
<keyword evidence="2 7" id="KW-0812">Transmembrane</keyword>
<evidence type="ECO:0000256" key="4">
    <source>
        <dbReference type="ARBA" id="ARBA00023136"/>
    </source>
</evidence>
<sequence>MAIGRRVWMAFWLQQIQQWTGILSIATLARSLFALAGFDSYKSAWLGGLVNTFGIVRTAAAALVIDRMGRIKSLLASFIIQGISLFFVAVLIRTAELQSSTDKATTYAIGAASFVFVFVFLFLFSFTIFNIVPCWIYSTEIWPQDPRQGLLVHHSRMGYWIFIMFGCFNIIAMPIIWFIYPEPANKTLEEVNLLFTSDSLLVGKNMADYRRLVDEAGGNITVAERRLLDSVDVGYAETDARTMSYAAHGGEDRRRISRAGTRSVNTLSTAQLERKRANDREAQRAIRQRTKIHIGELERKNAELSRTDEKLNSVLQRNAVLESENAYLRSQLDSLAGTFRPNIEDEENLQAQRTGASLFAAKIGRQGPNMPLATSEQRLRNALSTASPQIDSGTNSMKPAYAGPFNAVPWQGASRQTPGNQILRSANASCGINPQVNGGPSLTTPYSKLSEGQSHDARYGGGNENIAVPDQWQDYSALQRLPDTPRPQGPFTPSLTAESPHSQHSSAYSAEFNAWTPETNTAIADGTNQSPMMNLDALIPPSINFAFLLDANGQPAFYPAMGSQDQFDIIHPMEDQTNKSNGQLTRTGSNEPRVKVEPTDSPFVPSANTTVGMSILSRRGPPLDVGNVPARFLNVMGQPSSYAWEIPIRSVPPTCKVDETLLLFMQDRRRLALEGVRDMELVGPKNPSISSLLNPTQNYTSHPVSNVLTKLLCNLPALVTIPEKIALLWTMYLLLRWQISPTAPIYESFPSWLTPRVSQLVTPHPIWMDQVPWPKLRDRLIHNQDKYSTPEFRHLHTASLSVNWPFRPMDALIFRPEEVVMSPAFERHISRLESWSLGPRFAARYPELEPLCSFGGAAGAGQGLQGQA</sequence>
<keyword evidence="5" id="KW-0175">Coiled coil</keyword>
<feature type="transmembrane region" description="Helical" evidence="7">
    <location>
        <begin position="158"/>
        <end position="180"/>
    </location>
</feature>
<dbReference type="Pfam" id="PF11905">
    <property type="entry name" value="DUF3425"/>
    <property type="match status" value="1"/>
</dbReference>
<evidence type="ECO:0000313" key="9">
    <source>
        <dbReference type="Proteomes" id="UP000192927"/>
    </source>
</evidence>
<dbReference type="PANTHER" id="PTHR37012">
    <property type="entry name" value="B-ZIP TRANSCRIPTION FACTOR (EUROFUNG)-RELATED"/>
    <property type="match status" value="1"/>
</dbReference>
<dbReference type="Pfam" id="PF00083">
    <property type="entry name" value="Sugar_tr"/>
    <property type="match status" value="1"/>
</dbReference>
<feature type="transmembrane region" description="Helical" evidence="7">
    <location>
        <begin position="107"/>
        <end position="137"/>
    </location>
</feature>
<evidence type="ECO:0000256" key="1">
    <source>
        <dbReference type="ARBA" id="ARBA00004370"/>
    </source>
</evidence>
<feature type="coiled-coil region" evidence="5">
    <location>
        <begin position="287"/>
        <end position="324"/>
    </location>
</feature>
<dbReference type="InterPro" id="IPR036259">
    <property type="entry name" value="MFS_trans_sf"/>
</dbReference>
<dbReference type="InterPro" id="IPR021833">
    <property type="entry name" value="DUF3425"/>
</dbReference>
<dbReference type="EMBL" id="FWEW01000900">
    <property type="protein sequence ID" value="SLM36113.1"/>
    <property type="molecule type" value="Genomic_DNA"/>
</dbReference>
<dbReference type="Gene3D" id="1.20.1250.20">
    <property type="entry name" value="MFS general substrate transporter like domains"/>
    <property type="match status" value="1"/>
</dbReference>
<dbReference type="GO" id="GO:0022857">
    <property type="term" value="F:transmembrane transporter activity"/>
    <property type="evidence" value="ECO:0007669"/>
    <property type="project" value="InterPro"/>
</dbReference>
<dbReference type="PANTHER" id="PTHR37012:SF2">
    <property type="entry name" value="BZIP DOMAIN-CONTAINING PROTEIN-RELATED"/>
    <property type="match status" value="1"/>
</dbReference>